<evidence type="ECO:0000259" key="5">
    <source>
        <dbReference type="PROSITE" id="PS51360"/>
    </source>
</evidence>
<dbReference type="PROSITE" id="PS01359">
    <property type="entry name" value="ZF_PHD_1"/>
    <property type="match status" value="1"/>
</dbReference>
<dbReference type="InterPro" id="IPR045894">
    <property type="entry name" value="At5g08430-like"/>
</dbReference>
<evidence type="ECO:0000259" key="6">
    <source>
        <dbReference type="PROSITE" id="PS51925"/>
    </source>
</evidence>
<dbReference type="SUPFAM" id="SSF57903">
    <property type="entry name" value="FYVE/PHD zinc finger"/>
    <property type="match status" value="1"/>
</dbReference>
<dbReference type="CDD" id="cd10567">
    <property type="entry name" value="SWIB-MDM2_like"/>
    <property type="match status" value="1"/>
</dbReference>
<dbReference type="AlphaFoldDB" id="A0A9J5XF43"/>
<feature type="compositionally biased region" description="Basic and acidic residues" evidence="4">
    <location>
        <begin position="145"/>
        <end position="160"/>
    </location>
</feature>
<sequence length="569" mass="65246">MEKKRGRKTLNKIDIAEDWCFECKDGGKLVICDFGDCLEAYHPACVGKSDSVLTIVCSRCIGRIDFVLLKRRHGFCNNCLKLALLVEEDKNIDSDGESVDLKDRETYEGLFREYYEIEKEKEGFDKNSLLAGKAKLNKEKICQISSDSDKRSEEENKHSEEEDEQISSDNGDFNDGEPQKKRLKKKRLFVGWGSKALIDFLQFISQDTKEKLSQYDVTSIVIKYIKKHNLIHPVKKRRILCDVRLQAIFGKKVVEQKKISSIWYSTAAQSQYAALIPENIKLIYLTRSLVQEMIKQPESIETKIIGNFVQLKLDLRDYEQRNSHQLVQIAASVSGIKLKSSDKCNNETLIQVSNMARDVSLTMLLDDEFRKLRYNNNVNKPSAIPMRGLGKEECDDLKEKVKKGLLEKLTIVGLEQKAKILHEDITKHKISRELELLKKLIDRANEKGWRHELFDHLEKRKILHQASYLSFVLPNIPAVIPQENIPGATPEKVELEPLSKDEKDVNQMHQYLDETTPTKKNTPGVISEEVELDHLVKDERNDNKMHQCADETTPTVAVKCEPKDGAPCS</sequence>
<dbReference type="SMART" id="SM00249">
    <property type="entry name" value="PHD"/>
    <property type="match status" value="1"/>
</dbReference>
<dbReference type="SUPFAM" id="SSF159042">
    <property type="entry name" value="Plus3-like"/>
    <property type="match status" value="1"/>
</dbReference>
<dbReference type="InterPro" id="IPR001965">
    <property type="entry name" value="Znf_PHD"/>
</dbReference>
<keyword evidence="2" id="KW-0863">Zinc-finger</keyword>
<dbReference type="InterPro" id="IPR013083">
    <property type="entry name" value="Znf_RING/FYVE/PHD"/>
</dbReference>
<name>A0A9J5XF43_SOLCO</name>
<dbReference type="EMBL" id="JACXVP010000009">
    <property type="protein sequence ID" value="KAG5586301.1"/>
    <property type="molecule type" value="Genomic_DNA"/>
</dbReference>
<dbReference type="InterPro" id="IPR004343">
    <property type="entry name" value="Plus-3_dom"/>
</dbReference>
<dbReference type="Gene3D" id="3.30.40.10">
    <property type="entry name" value="Zinc/RING finger domain, C3HC4 (zinc finger)"/>
    <property type="match status" value="1"/>
</dbReference>
<dbReference type="Pfam" id="PF02201">
    <property type="entry name" value="SWIB"/>
    <property type="match status" value="1"/>
</dbReference>
<dbReference type="Gene3D" id="1.10.245.10">
    <property type="entry name" value="SWIB/MDM2 domain"/>
    <property type="match status" value="1"/>
</dbReference>
<evidence type="ECO:0000313" key="8">
    <source>
        <dbReference type="Proteomes" id="UP000824120"/>
    </source>
</evidence>
<accession>A0A9J5XF43</accession>
<keyword evidence="1" id="KW-0479">Metal-binding</keyword>
<dbReference type="InterPro" id="IPR058668">
    <property type="entry name" value="NERD_dom"/>
</dbReference>
<dbReference type="InterPro" id="IPR036128">
    <property type="entry name" value="Plus3-like_sf"/>
</dbReference>
<gene>
    <name evidence="7" type="ORF">H5410_046735</name>
</gene>
<evidence type="ECO:0000256" key="3">
    <source>
        <dbReference type="ARBA" id="ARBA00022833"/>
    </source>
</evidence>
<keyword evidence="3" id="KW-0862">Zinc</keyword>
<evidence type="ECO:0000256" key="1">
    <source>
        <dbReference type="ARBA" id="ARBA00022723"/>
    </source>
</evidence>
<organism evidence="7 8">
    <name type="scientific">Solanum commersonii</name>
    <name type="common">Commerson's wild potato</name>
    <name type="synonym">Commerson's nightshade</name>
    <dbReference type="NCBI Taxonomy" id="4109"/>
    <lineage>
        <taxon>Eukaryota</taxon>
        <taxon>Viridiplantae</taxon>
        <taxon>Streptophyta</taxon>
        <taxon>Embryophyta</taxon>
        <taxon>Tracheophyta</taxon>
        <taxon>Spermatophyta</taxon>
        <taxon>Magnoliopsida</taxon>
        <taxon>eudicotyledons</taxon>
        <taxon>Gunneridae</taxon>
        <taxon>Pentapetalae</taxon>
        <taxon>asterids</taxon>
        <taxon>lamiids</taxon>
        <taxon>Solanales</taxon>
        <taxon>Solanaceae</taxon>
        <taxon>Solanoideae</taxon>
        <taxon>Solaneae</taxon>
        <taxon>Solanum</taxon>
    </lineage>
</organism>
<dbReference type="GO" id="GO:0008270">
    <property type="term" value="F:zinc ion binding"/>
    <property type="evidence" value="ECO:0007669"/>
    <property type="project" value="UniProtKB-KW"/>
</dbReference>
<reference evidence="7 8" key="1">
    <citation type="submission" date="2020-09" db="EMBL/GenBank/DDBJ databases">
        <title>De no assembly of potato wild relative species, Solanum commersonii.</title>
        <authorList>
            <person name="Cho K."/>
        </authorList>
    </citation>
    <scope>NUCLEOTIDE SEQUENCE [LARGE SCALE GENOMIC DNA]</scope>
    <source>
        <strain evidence="7">LZ3.2</strain>
        <tissue evidence="7">Leaf</tissue>
    </source>
</reference>
<protein>
    <recommendedName>
        <fullName evidence="9">Zinc finger PHD-type domain-containing protein</fullName>
    </recommendedName>
</protein>
<feature type="region of interest" description="Disordered" evidence="4">
    <location>
        <begin position="145"/>
        <end position="179"/>
    </location>
</feature>
<dbReference type="OrthoDB" id="1870062at2759"/>
<dbReference type="InterPro" id="IPR019786">
    <property type="entry name" value="Zinc_finger_PHD-type_CS"/>
</dbReference>
<dbReference type="SUPFAM" id="SSF47592">
    <property type="entry name" value="SWIB/MDM2 domain"/>
    <property type="match status" value="1"/>
</dbReference>
<comment type="caution">
    <text evidence="7">The sequence shown here is derived from an EMBL/GenBank/DDBJ whole genome shotgun (WGS) entry which is preliminary data.</text>
</comment>
<dbReference type="Pfam" id="PF25980">
    <property type="entry name" value="NERD_plant"/>
    <property type="match status" value="1"/>
</dbReference>
<dbReference type="Pfam" id="PF03126">
    <property type="entry name" value="Plus-3"/>
    <property type="match status" value="1"/>
</dbReference>
<dbReference type="Gene3D" id="3.90.70.200">
    <property type="entry name" value="Plus-3 domain"/>
    <property type="match status" value="1"/>
</dbReference>
<dbReference type="SMART" id="SM00719">
    <property type="entry name" value="Plus3"/>
    <property type="match status" value="1"/>
</dbReference>
<feature type="domain" description="DM2" evidence="6">
    <location>
        <begin position="189"/>
        <end position="269"/>
    </location>
</feature>
<evidence type="ECO:0000256" key="2">
    <source>
        <dbReference type="ARBA" id="ARBA00022771"/>
    </source>
</evidence>
<dbReference type="InterPro" id="IPR003121">
    <property type="entry name" value="SWIB_MDM2_domain"/>
</dbReference>
<evidence type="ECO:0000313" key="7">
    <source>
        <dbReference type="EMBL" id="KAG5586301.1"/>
    </source>
</evidence>
<dbReference type="InterPro" id="IPR036885">
    <property type="entry name" value="SWIB_MDM2_dom_sf"/>
</dbReference>
<dbReference type="Proteomes" id="UP000824120">
    <property type="component" value="Chromosome 9"/>
</dbReference>
<dbReference type="PROSITE" id="PS51925">
    <property type="entry name" value="SWIB_MDM2"/>
    <property type="match status" value="1"/>
</dbReference>
<dbReference type="PANTHER" id="PTHR46851:SF15">
    <property type="entry name" value="ZINC FINGER CCCH DOMAIN-CONTAINING PROTEIN 19-LIKE ISOFORM X1"/>
    <property type="match status" value="1"/>
</dbReference>
<proteinExistence type="predicted"/>
<dbReference type="PROSITE" id="PS51360">
    <property type="entry name" value="PLUS3"/>
    <property type="match status" value="1"/>
</dbReference>
<dbReference type="GO" id="GO:0003677">
    <property type="term" value="F:DNA binding"/>
    <property type="evidence" value="ECO:0007669"/>
    <property type="project" value="InterPro"/>
</dbReference>
<feature type="non-terminal residue" evidence="7">
    <location>
        <position position="1"/>
    </location>
</feature>
<evidence type="ECO:0000256" key="4">
    <source>
        <dbReference type="SAM" id="MobiDB-lite"/>
    </source>
</evidence>
<keyword evidence="8" id="KW-1185">Reference proteome</keyword>
<dbReference type="PANTHER" id="PTHR46851">
    <property type="entry name" value="OS01G0884500 PROTEIN"/>
    <property type="match status" value="1"/>
</dbReference>
<feature type="domain" description="Plus3" evidence="5">
    <location>
        <begin position="274"/>
        <end position="426"/>
    </location>
</feature>
<evidence type="ECO:0008006" key="9">
    <source>
        <dbReference type="Google" id="ProtNLM"/>
    </source>
</evidence>
<dbReference type="InterPro" id="IPR011011">
    <property type="entry name" value="Znf_FYVE_PHD"/>
</dbReference>